<gene>
    <name evidence="1" type="ORF">PS659_00160</name>
</gene>
<dbReference type="Pfam" id="PF14518">
    <property type="entry name" value="Haem_oxygenas_2"/>
    <property type="match status" value="1"/>
</dbReference>
<dbReference type="Gene3D" id="1.20.910.10">
    <property type="entry name" value="Heme oxygenase-like"/>
    <property type="match status" value="1"/>
</dbReference>
<dbReference type="AlphaFoldDB" id="A0A5E6P5L7"/>
<reference evidence="1 2" key="1">
    <citation type="submission" date="2019-09" db="EMBL/GenBank/DDBJ databases">
        <authorList>
            <person name="Chandra G."/>
            <person name="Truman W A."/>
        </authorList>
    </citation>
    <scope>NUCLEOTIDE SEQUENCE [LARGE SCALE GENOMIC DNA]</scope>
    <source>
        <strain evidence="1">PS659</strain>
    </source>
</reference>
<evidence type="ECO:0000313" key="2">
    <source>
        <dbReference type="Proteomes" id="UP000326729"/>
    </source>
</evidence>
<protein>
    <recommendedName>
        <fullName evidence="3">Iron-containing redox enzyme family protein</fullName>
    </recommendedName>
</protein>
<dbReference type="OrthoDB" id="6635957at2"/>
<organism evidence="1 2">
    <name type="scientific">Pseudomonas fluorescens</name>
    <dbReference type="NCBI Taxonomy" id="294"/>
    <lineage>
        <taxon>Bacteria</taxon>
        <taxon>Pseudomonadati</taxon>
        <taxon>Pseudomonadota</taxon>
        <taxon>Gammaproteobacteria</taxon>
        <taxon>Pseudomonadales</taxon>
        <taxon>Pseudomonadaceae</taxon>
        <taxon>Pseudomonas</taxon>
    </lineage>
</organism>
<dbReference type="Proteomes" id="UP000326729">
    <property type="component" value="Unassembled WGS sequence"/>
</dbReference>
<dbReference type="InterPro" id="IPR016084">
    <property type="entry name" value="Haem_Oase-like_multi-hlx"/>
</dbReference>
<dbReference type="EMBL" id="CABVGY010000001">
    <property type="protein sequence ID" value="VVM38568.1"/>
    <property type="molecule type" value="Genomic_DNA"/>
</dbReference>
<dbReference type="SMART" id="SM01236">
    <property type="entry name" value="Haem_oxygenase_2"/>
    <property type="match status" value="1"/>
</dbReference>
<sequence>MTLIPAPVGTRVPITFGQTESNRDIYEALLNESPDAVALAHRFLKRQLREAAALPSDLPDDPEQLLEWSRNRCTAVAREYDSYLQSRKHGAPRRYFESKSHALYFLQHVAPTKQVDGAWLSGLLRHWQDCRFDGLLETYLEELGDGIARQNHVVIYRTLLSEHDCSDLQSLDDEDFLQGALQLALGHCGDMYLPEVIGYNLGYEQLPLHLLITAYELRELGIDPHYFRLHVTIDNVSTGHGRKAVEALMQLMPPQEGRKEFHRRVLLGYRLNDLGSGSTAVIQRFDLHQQVLSMLERKRRFGQHMHSDYCRIEGRTVNQWLAEPGQMDTFLSAMEQKGWILRGQAPQDSRFWRLIEGSGAVMFGVFSGYEKQLLHDWIADGWKDPDSRPFLGRALPNDVQQPEVEDAEIENLKNSLEHLTPVDQINALIPWLSAQRHWRPAGLFATRLFIQMRSSMR</sequence>
<name>A0A5E6P5L7_PSEFL</name>
<dbReference type="RefSeq" id="WP_150714490.1">
    <property type="nucleotide sequence ID" value="NZ_CABVGY010000001.1"/>
</dbReference>
<proteinExistence type="predicted"/>
<evidence type="ECO:0008006" key="3">
    <source>
        <dbReference type="Google" id="ProtNLM"/>
    </source>
</evidence>
<evidence type="ECO:0000313" key="1">
    <source>
        <dbReference type="EMBL" id="VVM38568.1"/>
    </source>
</evidence>
<accession>A0A5E6P5L7</accession>